<feature type="compositionally biased region" description="Basic and acidic residues" evidence="1">
    <location>
        <begin position="41"/>
        <end position="73"/>
    </location>
</feature>
<evidence type="ECO:0000313" key="3">
    <source>
        <dbReference type="EMBL" id="ETO22626.1"/>
    </source>
</evidence>
<feature type="compositionally biased region" description="Acidic residues" evidence="1">
    <location>
        <begin position="1"/>
        <end position="10"/>
    </location>
</feature>
<protein>
    <submittedName>
        <fullName evidence="3">Uncharacterized protein</fullName>
    </submittedName>
</protein>
<dbReference type="EMBL" id="ASPP01010588">
    <property type="protein sequence ID" value="ETO22626.1"/>
    <property type="molecule type" value="Genomic_DNA"/>
</dbReference>
<keyword evidence="2" id="KW-1133">Transmembrane helix</keyword>
<gene>
    <name evidence="3" type="ORF">RFI_14570</name>
</gene>
<accession>X6N995</accession>
<evidence type="ECO:0000256" key="1">
    <source>
        <dbReference type="SAM" id="MobiDB-lite"/>
    </source>
</evidence>
<name>X6N995_RETFI</name>
<evidence type="ECO:0000313" key="4">
    <source>
        <dbReference type="Proteomes" id="UP000023152"/>
    </source>
</evidence>
<keyword evidence="2" id="KW-0812">Transmembrane</keyword>
<feature type="transmembrane region" description="Helical" evidence="2">
    <location>
        <begin position="101"/>
        <end position="116"/>
    </location>
</feature>
<feature type="region of interest" description="Disordered" evidence="1">
    <location>
        <begin position="1"/>
        <end position="23"/>
    </location>
</feature>
<dbReference type="AlphaFoldDB" id="X6N995"/>
<sequence>EEEEEEEEVEIGEREKEEVANVQSNPYLSFASETMIMPHERSLRGPLLEEDKQDQSAERHAAKGDEQKAREQREDEDDEKYIGTFAQNLQRKMRACFLKSYYYYYCYYYYSLLLFFL</sequence>
<dbReference type="Proteomes" id="UP000023152">
    <property type="component" value="Unassembled WGS sequence"/>
</dbReference>
<organism evidence="3 4">
    <name type="scientific">Reticulomyxa filosa</name>
    <dbReference type="NCBI Taxonomy" id="46433"/>
    <lineage>
        <taxon>Eukaryota</taxon>
        <taxon>Sar</taxon>
        <taxon>Rhizaria</taxon>
        <taxon>Retaria</taxon>
        <taxon>Foraminifera</taxon>
        <taxon>Monothalamids</taxon>
        <taxon>Reticulomyxidae</taxon>
        <taxon>Reticulomyxa</taxon>
    </lineage>
</organism>
<keyword evidence="2" id="KW-0472">Membrane</keyword>
<evidence type="ECO:0000256" key="2">
    <source>
        <dbReference type="SAM" id="Phobius"/>
    </source>
</evidence>
<comment type="caution">
    <text evidence="3">The sequence shown here is derived from an EMBL/GenBank/DDBJ whole genome shotgun (WGS) entry which is preliminary data.</text>
</comment>
<feature type="region of interest" description="Disordered" evidence="1">
    <location>
        <begin position="41"/>
        <end position="79"/>
    </location>
</feature>
<reference evidence="3 4" key="1">
    <citation type="journal article" date="2013" name="Curr. Biol.">
        <title>The Genome of the Foraminiferan Reticulomyxa filosa.</title>
        <authorList>
            <person name="Glockner G."/>
            <person name="Hulsmann N."/>
            <person name="Schleicher M."/>
            <person name="Noegel A.A."/>
            <person name="Eichinger L."/>
            <person name="Gallinger C."/>
            <person name="Pawlowski J."/>
            <person name="Sierra R."/>
            <person name="Euteneuer U."/>
            <person name="Pillet L."/>
            <person name="Moustafa A."/>
            <person name="Platzer M."/>
            <person name="Groth M."/>
            <person name="Szafranski K."/>
            <person name="Schliwa M."/>
        </authorList>
    </citation>
    <scope>NUCLEOTIDE SEQUENCE [LARGE SCALE GENOMIC DNA]</scope>
</reference>
<proteinExistence type="predicted"/>
<keyword evidence="4" id="KW-1185">Reference proteome</keyword>
<feature type="non-terminal residue" evidence="3">
    <location>
        <position position="1"/>
    </location>
</feature>